<accession>Q0RV90</accession>
<dbReference type="KEGG" id="rha:RHA1_ro11149"/>
<dbReference type="HOGENOM" id="CLU_1184313_0_0_11"/>
<dbReference type="EMBL" id="CP000434">
    <property type="protein sequence ID" value="ABH00796.1"/>
    <property type="molecule type" value="Genomic_DNA"/>
</dbReference>
<evidence type="ECO:0000313" key="2">
    <source>
        <dbReference type="EMBL" id="ABH00796.1"/>
    </source>
</evidence>
<organism evidence="2 3">
    <name type="scientific">Rhodococcus jostii (strain RHA1)</name>
    <dbReference type="NCBI Taxonomy" id="101510"/>
    <lineage>
        <taxon>Bacteria</taxon>
        <taxon>Bacillati</taxon>
        <taxon>Actinomycetota</taxon>
        <taxon>Actinomycetes</taxon>
        <taxon>Mycobacteriales</taxon>
        <taxon>Nocardiaceae</taxon>
        <taxon>Rhodococcus</taxon>
    </lineage>
</organism>
<dbReference type="Proteomes" id="UP000008710">
    <property type="component" value="Plasmid pRHL3"/>
</dbReference>
<feature type="compositionally biased region" description="Basic and acidic residues" evidence="1">
    <location>
        <begin position="63"/>
        <end position="87"/>
    </location>
</feature>
<gene>
    <name evidence="2" type="ordered locus">RHA1_ro11149</name>
</gene>
<evidence type="ECO:0000256" key="1">
    <source>
        <dbReference type="SAM" id="MobiDB-lite"/>
    </source>
</evidence>
<geneLocation type="plasmid" evidence="2 3">
    <name>pRHL3</name>
</geneLocation>
<evidence type="ECO:0000313" key="3">
    <source>
        <dbReference type="Proteomes" id="UP000008710"/>
    </source>
</evidence>
<reference evidence="3" key="1">
    <citation type="journal article" date="2006" name="Proc. Natl. Acad. Sci. U.S.A.">
        <title>The complete genome of Rhodococcus sp. RHA1 provides insights into a catabolic powerhouse.</title>
        <authorList>
            <person name="McLeod M.P."/>
            <person name="Warren R.L."/>
            <person name="Hsiao W.W.L."/>
            <person name="Araki N."/>
            <person name="Myhre M."/>
            <person name="Fernandes C."/>
            <person name="Miyazawa D."/>
            <person name="Wong W."/>
            <person name="Lillquist A.L."/>
            <person name="Wang D."/>
            <person name="Dosanjh M."/>
            <person name="Hara H."/>
            <person name="Petrescu A."/>
            <person name="Morin R.D."/>
            <person name="Yang G."/>
            <person name="Stott J.M."/>
            <person name="Schein J.E."/>
            <person name="Shin H."/>
            <person name="Smailus D."/>
            <person name="Siddiqui A.S."/>
            <person name="Marra M.A."/>
            <person name="Jones S.J.M."/>
            <person name="Holt R."/>
            <person name="Brinkman F.S.L."/>
            <person name="Miyauchi K."/>
            <person name="Fukuda M."/>
            <person name="Davies J.E."/>
            <person name="Mohn W.W."/>
            <person name="Eltis L.D."/>
        </authorList>
    </citation>
    <scope>NUCLEOTIDE SEQUENCE [LARGE SCALE GENOMIC DNA]</scope>
    <source>
        <strain evidence="3">RHA1</strain>
    </source>
</reference>
<sequence length="234" mass="25662">MRRADDPAPGVGSRLVWRFSHFCGKTVAEARPIWRRSPPPHDDQAKQHPGRPRTPATDPHGQPQRDQRSARSDERNQPALRPGDKWRTAGQANELRHIGMTTDTGARCRLRRKRCCTKRAAPRHFSTSRGLIADTVARMEKPIHAHHADQGKPSGDSGAPNAVSVGKQTDELLAKAVGEALAAGMSWAQIGGRLGVPNPAAGQDVVTDQDWQEAIVAHENARVARHNDLEVGRR</sequence>
<protein>
    <submittedName>
        <fullName evidence="2">Uncharacterized protein</fullName>
    </submittedName>
</protein>
<dbReference type="AlphaFoldDB" id="Q0RV90"/>
<proteinExistence type="predicted"/>
<name>Q0RV90_RHOJR</name>
<keyword evidence="2" id="KW-0614">Plasmid</keyword>
<feature type="region of interest" description="Disordered" evidence="1">
    <location>
        <begin position="29"/>
        <end position="98"/>
    </location>
</feature>